<keyword evidence="4" id="KW-0576">Peroxisome</keyword>
<dbReference type="PANTHER" id="PTHR13299">
    <property type="entry name" value="PEROXISOMAL MEMBRANE PROTEIN PEX16"/>
    <property type="match status" value="1"/>
</dbReference>
<dbReference type="OrthoDB" id="2021143at2759"/>
<keyword evidence="7" id="KW-1185">Reference proteome</keyword>
<dbReference type="EMBL" id="JAHKSW010000004">
    <property type="protein sequence ID" value="KAG7333044.1"/>
    <property type="molecule type" value="Genomic_DNA"/>
</dbReference>
<sequence length="419" mass="48236">MVFSPSSWLNLSYLPQQRNDYSTNQTGPTWTLLPPSEREHGLKGGVCQSLAASSPSHCTSAQVFVLANFHYAEIGQVFAQMSRPYLEQIAHLFQRYRDYVTRNPGVTAQLESAVRTLSYLIAGRFSDSHELSELVYSASNLLVLLNDDILRKALSRTLPVSLSQQKLLTWLSVLEYVEVFTEMAAAKLWREPGRWLVVVLIQIAKAILRILLLFWYKSGIQTSPPIIPLDRDIQLYNRDQGSAEEDITFIGQRSGRVVRPLRSASSLQSRLWGDPHRERKRREQEEDLQASPTPLGLQETIAESLYIARPIVHLTALGICGRRSWKPWLISGILEITSFSLLSDMMKTLNRKERAEMRRRAFLLLYYLLRSPFYDRYSEAKILFLLRFLADYIPGVGLVARPLMEYLPVWQKIYFYNWG</sequence>
<comment type="subcellular location">
    <subcellularLocation>
        <location evidence="4">Peroxisome membrane</location>
    </subcellularLocation>
</comment>
<dbReference type="Proteomes" id="UP000824219">
    <property type="component" value="Linkage Group LG04"/>
</dbReference>
<evidence type="ECO:0000256" key="1">
    <source>
        <dbReference type="ARBA" id="ARBA00009505"/>
    </source>
</evidence>
<organism evidence="6 7">
    <name type="scientific">Hemibagrus wyckioides</name>
    <dbReference type="NCBI Taxonomy" id="337641"/>
    <lineage>
        <taxon>Eukaryota</taxon>
        <taxon>Metazoa</taxon>
        <taxon>Chordata</taxon>
        <taxon>Craniata</taxon>
        <taxon>Vertebrata</taxon>
        <taxon>Euteleostomi</taxon>
        <taxon>Actinopterygii</taxon>
        <taxon>Neopterygii</taxon>
        <taxon>Teleostei</taxon>
        <taxon>Ostariophysi</taxon>
        <taxon>Siluriformes</taxon>
        <taxon>Bagridae</taxon>
        <taxon>Hemibagrus</taxon>
    </lineage>
</organism>
<protein>
    <recommendedName>
        <fullName evidence="2 4">Peroxisomal membrane protein PEX16</fullName>
    </recommendedName>
</protein>
<accession>A0A9D3P3N4</accession>
<evidence type="ECO:0000256" key="4">
    <source>
        <dbReference type="RuleBase" id="RU365003"/>
    </source>
</evidence>
<comment type="similarity">
    <text evidence="1 4">Belongs to the peroxin-16 family.</text>
</comment>
<dbReference type="Pfam" id="PF08610">
    <property type="entry name" value="Pex16"/>
    <property type="match status" value="1"/>
</dbReference>
<evidence type="ECO:0000256" key="2">
    <source>
        <dbReference type="ARBA" id="ARBA00018577"/>
    </source>
</evidence>
<proteinExistence type="inferred from homology"/>
<feature type="region of interest" description="Disordered" evidence="5">
    <location>
        <begin position="273"/>
        <end position="292"/>
    </location>
</feature>
<evidence type="ECO:0000313" key="6">
    <source>
        <dbReference type="EMBL" id="KAG7333044.1"/>
    </source>
</evidence>
<gene>
    <name evidence="6" type="ORF">KOW79_003179</name>
</gene>
<dbReference type="GO" id="GO:0007031">
    <property type="term" value="P:peroxisome organization"/>
    <property type="evidence" value="ECO:0007669"/>
    <property type="project" value="UniProtKB-KW"/>
</dbReference>
<dbReference type="GO" id="GO:0005778">
    <property type="term" value="C:peroxisomal membrane"/>
    <property type="evidence" value="ECO:0007669"/>
    <property type="project" value="UniProtKB-SubCell"/>
</dbReference>
<evidence type="ECO:0000256" key="3">
    <source>
        <dbReference type="ARBA" id="ARBA00022593"/>
    </source>
</evidence>
<evidence type="ECO:0000256" key="5">
    <source>
        <dbReference type="SAM" id="MobiDB-lite"/>
    </source>
</evidence>
<dbReference type="PANTHER" id="PTHR13299:SF0">
    <property type="entry name" value="PEROXISOMAL MEMBRANE PROTEIN PEX16"/>
    <property type="match status" value="1"/>
</dbReference>
<keyword evidence="3 4" id="KW-0962">Peroxisome biogenesis</keyword>
<reference evidence="6 7" key="1">
    <citation type="submission" date="2021-06" db="EMBL/GenBank/DDBJ databases">
        <title>Chromosome-level genome assembly of the red-tail catfish (Hemibagrus wyckioides).</title>
        <authorList>
            <person name="Shao F."/>
        </authorList>
    </citation>
    <scope>NUCLEOTIDE SEQUENCE [LARGE SCALE GENOMIC DNA]</scope>
    <source>
        <strain evidence="6">EC202008001</strain>
        <tissue evidence="6">Blood</tissue>
    </source>
</reference>
<dbReference type="InterPro" id="IPR013919">
    <property type="entry name" value="Pex16"/>
</dbReference>
<evidence type="ECO:0000313" key="7">
    <source>
        <dbReference type="Proteomes" id="UP000824219"/>
    </source>
</evidence>
<dbReference type="AlphaFoldDB" id="A0A9D3P3N4"/>
<comment type="caution">
    <text evidence="6">The sequence shown here is derived from an EMBL/GenBank/DDBJ whole genome shotgun (WGS) entry which is preliminary data.</text>
</comment>
<feature type="compositionally biased region" description="Basic and acidic residues" evidence="5">
    <location>
        <begin position="273"/>
        <end position="284"/>
    </location>
</feature>
<name>A0A9D3P3N4_9TELE</name>